<dbReference type="RefSeq" id="WP_285610475.1">
    <property type="nucleotide sequence ID" value="NZ_BSSD01000003.1"/>
</dbReference>
<dbReference type="EMBL" id="BSSD01000003">
    <property type="protein sequence ID" value="GLW91664.1"/>
    <property type="molecule type" value="Genomic_DNA"/>
</dbReference>
<name>A0A9W6QN93_9PSEU</name>
<evidence type="ECO:0000256" key="1">
    <source>
        <dbReference type="SAM" id="Phobius"/>
    </source>
</evidence>
<evidence type="ECO:0000313" key="2">
    <source>
        <dbReference type="EMBL" id="GLW91664.1"/>
    </source>
</evidence>
<reference evidence="2" key="1">
    <citation type="submission" date="2023-02" db="EMBL/GenBank/DDBJ databases">
        <title>Actinokineospora globicatena NBRC 15670.</title>
        <authorList>
            <person name="Ichikawa N."/>
            <person name="Sato H."/>
            <person name="Tonouchi N."/>
        </authorList>
    </citation>
    <scope>NUCLEOTIDE SEQUENCE</scope>
    <source>
        <strain evidence="2">NBRC 15670</strain>
    </source>
</reference>
<feature type="transmembrane region" description="Helical" evidence="1">
    <location>
        <begin position="40"/>
        <end position="58"/>
    </location>
</feature>
<keyword evidence="1" id="KW-1133">Transmembrane helix</keyword>
<protein>
    <submittedName>
        <fullName evidence="2">Uncharacterized protein</fullName>
    </submittedName>
</protein>
<dbReference type="AlphaFoldDB" id="A0A9W6QN93"/>
<evidence type="ECO:0000313" key="3">
    <source>
        <dbReference type="Proteomes" id="UP001165042"/>
    </source>
</evidence>
<keyword evidence="1" id="KW-0812">Transmembrane</keyword>
<keyword evidence="3" id="KW-1185">Reference proteome</keyword>
<gene>
    <name evidence="2" type="ORF">Aglo03_24800</name>
</gene>
<keyword evidence="1" id="KW-0472">Membrane</keyword>
<accession>A0A9W6QN93</accession>
<comment type="caution">
    <text evidence="2">The sequence shown here is derived from an EMBL/GenBank/DDBJ whole genome shotgun (WGS) entry which is preliminary data.</text>
</comment>
<sequence>MDTTELSRALRDATEGLQAPPDLAAAVLRGGKRRRTRRRAVLAGGMAVVIAAAGLVVVEVTGSNEPQIAVAANPMLTAPTRGDLAGDKAYLDAAVAAFDAGMPDEPDNARLGRPHVYWAGTTDGGKVAVVAQEVELTRASGSVSGTSVVGLLVGTEPVLVNSFPQPYGTPAKGFAFVYGPLNRDVIALGADSLSISSRWQLNPTAERSVRTDWKPMVKRDGLWFGKADGPGPVEDIRVVTGDPAKAGYDQSLTMLPSSRWALGIDRQRKPVPENVLRTKPGDVFSVNGSRSGRLGDDVHETLTMAGLLDPLAGVSPTGAQAVVDLQGGGSVVAVEVVTTFVTSDLFLALRDTNNTITGWLHCEPVRRDGGGLIGACVLPGDSGILALAPGMALSYEAEGEGALPGNRVEVGTNAAVVPSSVHTIHLRDPQGRSESHGLLKQ</sequence>
<proteinExistence type="predicted"/>
<dbReference type="Proteomes" id="UP001165042">
    <property type="component" value="Unassembled WGS sequence"/>
</dbReference>
<organism evidence="2 3">
    <name type="scientific">Actinokineospora globicatena</name>
    <dbReference type="NCBI Taxonomy" id="103729"/>
    <lineage>
        <taxon>Bacteria</taxon>
        <taxon>Bacillati</taxon>
        <taxon>Actinomycetota</taxon>
        <taxon>Actinomycetes</taxon>
        <taxon>Pseudonocardiales</taxon>
        <taxon>Pseudonocardiaceae</taxon>
        <taxon>Actinokineospora</taxon>
    </lineage>
</organism>